<evidence type="ECO:0000256" key="4">
    <source>
        <dbReference type="ARBA" id="ARBA00023002"/>
    </source>
</evidence>
<dbReference type="InterPro" id="IPR051329">
    <property type="entry name" value="NIR_SIR_4Fe-4S"/>
</dbReference>
<dbReference type="RefSeq" id="WP_076477998.1">
    <property type="nucleotide sequence ID" value="NZ_FTNT01000003.1"/>
</dbReference>
<name>A0A1N7ENN0_9NOCA</name>
<dbReference type="GO" id="GO:0016491">
    <property type="term" value="F:oxidoreductase activity"/>
    <property type="evidence" value="ECO:0007669"/>
    <property type="project" value="UniProtKB-KW"/>
</dbReference>
<keyword evidence="6" id="KW-0411">Iron-sulfur</keyword>
<dbReference type="Proteomes" id="UP000186218">
    <property type="component" value="Unassembled WGS sequence"/>
</dbReference>
<dbReference type="PANTHER" id="PTHR32439:SF9">
    <property type="entry name" value="BLR3264 PROTEIN"/>
    <property type="match status" value="1"/>
</dbReference>
<feature type="domain" description="Nitrite/Sulfite reductase ferredoxin-like" evidence="7">
    <location>
        <begin position="18"/>
        <end position="76"/>
    </location>
</feature>
<dbReference type="InterPro" id="IPR012798">
    <property type="entry name" value="Cbl_synth_CobG-like"/>
</dbReference>
<accession>A0A1N7ENN0</accession>
<evidence type="ECO:0000256" key="3">
    <source>
        <dbReference type="ARBA" id="ARBA00022723"/>
    </source>
</evidence>
<gene>
    <name evidence="8" type="ORF">SAMN05445060_1503</name>
</gene>
<sequence>MTRASDRCPGVFSTHRAADGRVARIRLPGGRLRPDQLDVLARLADDHGDGHLELTSRGNVQLRALPDEAVDDVAVAITAAELVPSADHDRTRNLVVSPLTGRIGGLADVRPVADALDASMSAHPVMPLLSGRFWFGLDDGRGDVLALRPDLVAIAVDDRFADLAIGGRPVGRRLQWAEVPEALMSVAAAFVDVADGAWRIADLEAGARVQVVEAATGFGSGRDVAGSPPTPDRTPLVGWFDQDSPRHNSDEGNGDGGSVLLGAVVPLGRIPARLARFVAAVDHPVVITPHREILLCDLTPGVADTVIRVLAPMGLIFDADSPWVTTTACIGAPGCAKAFADVRTDAVDAVHDDPLPADRHRHWVGCDRACGSPRESHDLIRATADGYVHDSIDR</sequence>
<keyword evidence="9" id="KW-1185">Reference proteome</keyword>
<protein>
    <submittedName>
        <fullName evidence="8">Precorrin-3B synthase</fullName>
    </submittedName>
</protein>
<evidence type="ECO:0000313" key="8">
    <source>
        <dbReference type="EMBL" id="SIR89693.1"/>
    </source>
</evidence>
<dbReference type="OrthoDB" id="105450at2"/>
<evidence type="ECO:0000256" key="1">
    <source>
        <dbReference type="ARBA" id="ARBA00022485"/>
    </source>
</evidence>
<keyword evidence="4" id="KW-0560">Oxidoreductase</keyword>
<proteinExistence type="predicted"/>
<evidence type="ECO:0000256" key="2">
    <source>
        <dbReference type="ARBA" id="ARBA00022617"/>
    </source>
</evidence>
<dbReference type="InterPro" id="IPR005117">
    <property type="entry name" value="NiRdtase/SiRdtase_haem-b_fer"/>
</dbReference>
<dbReference type="STRING" id="1344003.SAMN05445060_1503"/>
<dbReference type="AlphaFoldDB" id="A0A1N7ENN0"/>
<dbReference type="InterPro" id="IPR045854">
    <property type="entry name" value="NO2/SO3_Rdtase_4Fe4S_sf"/>
</dbReference>
<reference evidence="8 9" key="1">
    <citation type="submission" date="2017-01" db="EMBL/GenBank/DDBJ databases">
        <authorList>
            <person name="Mah S.A."/>
            <person name="Swanson W.J."/>
            <person name="Moy G.W."/>
            <person name="Vacquier V.D."/>
        </authorList>
    </citation>
    <scope>NUCLEOTIDE SEQUENCE [LARGE SCALE GENOMIC DNA]</scope>
    <source>
        <strain evidence="8 9">CPCC 203464</strain>
    </source>
</reference>
<dbReference type="Gene3D" id="3.30.413.10">
    <property type="entry name" value="Sulfite Reductase Hemoprotein, domain 1"/>
    <property type="match status" value="1"/>
</dbReference>
<dbReference type="PANTHER" id="PTHR32439">
    <property type="entry name" value="FERREDOXIN--NITRITE REDUCTASE, CHLOROPLASTIC"/>
    <property type="match status" value="1"/>
</dbReference>
<keyword evidence="1" id="KW-0004">4Fe-4S</keyword>
<evidence type="ECO:0000313" key="9">
    <source>
        <dbReference type="Proteomes" id="UP000186218"/>
    </source>
</evidence>
<dbReference type="InterPro" id="IPR036136">
    <property type="entry name" value="Nit/Sulf_reduc_fer-like_dom_sf"/>
</dbReference>
<dbReference type="EMBL" id="FTNT01000003">
    <property type="protein sequence ID" value="SIR89693.1"/>
    <property type="molecule type" value="Genomic_DNA"/>
</dbReference>
<dbReference type="GO" id="GO:0051539">
    <property type="term" value="F:4 iron, 4 sulfur cluster binding"/>
    <property type="evidence" value="ECO:0007669"/>
    <property type="project" value="UniProtKB-KW"/>
</dbReference>
<keyword evidence="2" id="KW-0349">Heme</keyword>
<evidence type="ECO:0000256" key="5">
    <source>
        <dbReference type="ARBA" id="ARBA00023004"/>
    </source>
</evidence>
<dbReference type="NCBIfam" id="TIGR02435">
    <property type="entry name" value="CobG"/>
    <property type="match status" value="1"/>
</dbReference>
<dbReference type="Pfam" id="PF03460">
    <property type="entry name" value="NIR_SIR_ferr"/>
    <property type="match status" value="1"/>
</dbReference>
<dbReference type="Gene3D" id="3.90.480.10">
    <property type="entry name" value="Sulfite Reductase Hemoprotein,Domain 2"/>
    <property type="match status" value="1"/>
</dbReference>
<keyword evidence="3" id="KW-0479">Metal-binding</keyword>
<organism evidence="8 9">
    <name type="scientific">Williamsia sterculiae</name>
    <dbReference type="NCBI Taxonomy" id="1344003"/>
    <lineage>
        <taxon>Bacteria</taxon>
        <taxon>Bacillati</taxon>
        <taxon>Actinomycetota</taxon>
        <taxon>Actinomycetes</taxon>
        <taxon>Mycobacteriales</taxon>
        <taxon>Nocardiaceae</taxon>
        <taxon>Williamsia</taxon>
    </lineage>
</organism>
<evidence type="ECO:0000256" key="6">
    <source>
        <dbReference type="ARBA" id="ARBA00023014"/>
    </source>
</evidence>
<dbReference type="SUPFAM" id="SSF55124">
    <property type="entry name" value="Nitrite/Sulfite reductase N-terminal domain-like"/>
    <property type="match status" value="2"/>
</dbReference>
<evidence type="ECO:0000259" key="7">
    <source>
        <dbReference type="Pfam" id="PF03460"/>
    </source>
</evidence>
<keyword evidence="5" id="KW-0408">Iron</keyword>
<dbReference type="GO" id="GO:0046872">
    <property type="term" value="F:metal ion binding"/>
    <property type="evidence" value="ECO:0007669"/>
    <property type="project" value="UniProtKB-KW"/>
</dbReference>